<dbReference type="PANTHER" id="PTHR13847:SF283">
    <property type="entry name" value="TRNA 5-METHYLAMINOMETHYL-2-THIOURIDINE BIOSYNTHESIS BIFUNCTIONAL PROTEIN MNMC"/>
    <property type="match status" value="1"/>
</dbReference>
<evidence type="ECO:0000259" key="10">
    <source>
        <dbReference type="Pfam" id="PF01266"/>
    </source>
</evidence>
<dbReference type="AlphaFoldDB" id="A4GJD9"/>
<organism evidence="12">
    <name type="scientific">uncultured marine bacterium EB0_49D07</name>
    <dbReference type="NCBI Taxonomy" id="415439"/>
    <lineage>
        <taxon>Bacteria</taxon>
        <taxon>environmental samples</taxon>
    </lineage>
</organism>
<evidence type="ECO:0000259" key="11">
    <source>
        <dbReference type="Pfam" id="PF05430"/>
    </source>
</evidence>
<accession>A4GJD9</accession>
<evidence type="ECO:0000256" key="7">
    <source>
        <dbReference type="ARBA" id="ARBA00022827"/>
    </source>
</evidence>
<dbReference type="NCBIfam" id="TIGR03197">
    <property type="entry name" value="MnmC_Cterm"/>
    <property type="match status" value="1"/>
</dbReference>
<evidence type="ECO:0000256" key="8">
    <source>
        <dbReference type="ARBA" id="ARBA00023002"/>
    </source>
</evidence>
<dbReference type="GO" id="GO:0005737">
    <property type="term" value="C:cytoplasm"/>
    <property type="evidence" value="ECO:0007669"/>
    <property type="project" value="TreeGrafter"/>
</dbReference>
<dbReference type="EMBL" id="EF107099">
    <property type="protein sequence ID" value="ABL97234.1"/>
    <property type="molecule type" value="Genomic_DNA"/>
</dbReference>
<keyword evidence="5" id="KW-0949">S-adenosyl-L-methionine</keyword>
<keyword evidence="7" id="KW-0274">FAD</keyword>
<evidence type="ECO:0000256" key="2">
    <source>
        <dbReference type="ARBA" id="ARBA00022603"/>
    </source>
</evidence>
<keyword evidence="4" id="KW-0808">Transferase</keyword>
<proteinExistence type="predicted"/>
<keyword evidence="6" id="KW-0819">tRNA processing</keyword>
<evidence type="ECO:0000256" key="1">
    <source>
        <dbReference type="ARBA" id="ARBA00022490"/>
    </source>
</evidence>
<feature type="domain" description="FAD dependent oxidoreductase" evidence="10">
    <location>
        <begin position="261"/>
        <end position="586"/>
    </location>
</feature>
<name>A4GJD9_9BACT</name>
<evidence type="ECO:0000256" key="9">
    <source>
        <dbReference type="ARBA" id="ARBA00023268"/>
    </source>
</evidence>
<dbReference type="GO" id="GO:0032259">
    <property type="term" value="P:methylation"/>
    <property type="evidence" value="ECO:0007669"/>
    <property type="project" value="UniProtKB-KW"/>
</dbReference>
<evidence type="ECO:0000256" key="5">
    <source>
        <dbReference type="ARBA" id="ARBA00022691"/>
    </source>
</evidence>
<dbReference type="InterPro" id="IPR036188">
    <property type="entry name" value="FAD/NAD-bd_sf"/>
</dbReference>
<dbReference type="InterPro" id="IPR017610">
    <property type="entry name" value="tRNA_S-uridine_synth_MnmC_C"/>
</dbReference>
<dbReference type="Gene3D" id="3.30.9.10">
    <property type="entry name" value="D-Amino Acid Oxidase, subunit A, domain 2"/>
    <property type="match status" value="1"/>
</dbReference>
<dbReference type="Gene3D" id="3.40.50.150">
    <property type="entry name" value="Vaccinia Virus protein VP39"/>
    <property type="match status" value="1"/>
</dbReference>
<sequence>MPIHHSVYKNPFETKRQGVDWIDGLPYSHGYDDRFFQADAIKEIKDIFITPNNLEDRFKQSTKLTIGELGFGFGLNFFVTAMIWNQSKCKSSPEVLNYVSIEEALPSKEEISKVLKNFPELNEVGEYFLSHYSPIHNDMQRIELPELNIRLTLIQNNAEFALQNLLGFSNNLIDAWYLDGFDPAKNQAMWNSSVSQLVALLSSNQATFGTFTSAGFVKRNFIKFGYDVTKVKGFGNKRHKLIGKILPRKQAQTSSSGALSKIAIIGSGIAGSSAAYAAANHGMQVDVYEYGQEAACGTSSNPVAAMYPRFSANNSSYAHLIAQSYFFADRLYSKFQNEYKRTGLLFSHFNEYQEDWLQQMIGLDRKDIFQQFTEAEMKKKFKLESKGLKVLQGGYLFPQSLCQALLKHEKIKIYTEHCFENTYENNSKVSLNFSNRKNDNQYDAVVIASGAGLLNVMPSLKISKGQLVGLKNSRDIACSLPINSEGYILPSIDGVTWIGSTHQKDFQDLLPSSEATNDLITRTESNFKINLGSVDGALTQARVRLGSKDRLPIAGKISNHQNIYAIGALGSRGFSLAPLMGELIASQISQSPNPISTGIALSIDPMRFID</sequence>
<dbReference type="InterPro" id="IPR006076">
    <property type="entry name" value="FAD-dep_OxRdtase"/>
</dbReference>
<evidence type="ECO:0000256" key="6">
    <source>
        <dbReference type="ARBA" id="ARBA00022694"/>
    </source>
</evidence>
<gene>
    <name evidence="12" type="ORF">MBMO_EB0-49D07.0077</name>
</gene>
<keyword evidence="1" id="KW-0963">Cytoplasm</keyword>
<protein>
    <submittedName>
        <fullName evidence="12">Uncharacterized protein</fullName>
    </submittedName>
</protein>
<dbReference type="GO" id="GO:0016645">
    <property type="term" value="F:oxidoreductase activity, acting on the CH-NH group of donors"/>
    <property type="evidence" value="ECO:0007669"/>
    <property type="project" value="InterPro"/>
</dbReference>
<dbReference type="NCBIfam" id="NF033855">
    <property type="entry name" value="tRNA_MNMC2"/>
    <property type="match status" value="1"/>
</dbReference>
<dbReference type="Pfam" id="PF01266">
    <property type="entry name" value="DAO"/>
    <property type="match status" value="1"/>
</dbReference>
<dbReference type="GO" id="GO:0008033">
    <property type="term" value="P:tRNA processing"/>
    <property type="evidence" value="ECO:0007669"/>
    <property type="project" value="UniProtKB-KW"/>
</dbReference>
<keyword evidence="2" id="KW-0489">Methyltransferase</keyword>
<evidence type="ECO:0000256" key="3">
    <source>
        <dbReference type="ARBA" id="ARBA00022630"/>
    </source>
</evidence>
<dbReference type="SUPFAM" id="SSF51905">
    <property type="entry name" value="FAD/NAD(P)-binding domain"/>
    <property type="match status" value="1"/>
</dbReference>
<dbReference type="InterPro" id="IPR029063">
    <property type="entry name" value="SAM-dependent_MTases_sf"/>
</dbReference>
<dbReference type="Pfam" id="PF05430">
    <property type="entry name" value="Methyltransf_30"/>
    <property type="match status" value="1"/>
</dbReference>
<dbReference type="PANTHER" id="PTHR13847">
    <property type="entry name" value="SARCOSINE DEHYDROGENASE-RELATED"/>
    <property type="match status" value="1"/>
</dbReference>
<keyword evidence="9" id="KW-0511">Multifunctional enzyme</keyword>
<evidence type="ECO:0000256" key="4">
    <source>
        <dbReference type="ARBA" id="ARBA00022679"/>
    </source>
</evidence>
<feature type="domain" description="MnmC-like methyltransferase" evidence="11">
    <location>
        <begin position="119"/>
        <end position="243"/>
    </location>
</feature>
<dbReference type="Gene3D" id="3.50.50.60">
    <property type="entry name" value="FAD/NAD(P)-binding domain"/>
    <property type="match status" value="1"/>
</dbReference>
<reference evidence="12" key="1">
    <citation type="journal article" date="2007" name="Environ. Microbiol.">
        <title>Proteorhodopsin photosystem gene clusters exhibit co-evolutionary trends and shared ancestry among diverse marine microbial phyla.</title>
        <authorList>
            <person name="McCarren J."/>
            <person name="Delong E.F."/>
        </authorList>
    </citation>
    <scope>NUCLEOTIDE SEQUENCE</scope>
</reference>
<dbReference type="InterPro" id="IPR008471">
    <property type="entry name" value="MnmC-like_methylTransf"/>
</dbReference>
<evidence type="ECO:0000313" key="12">
    <source>
        <dbReference type="EMBL" id="ABL97234.1"/>
    </source>
</evidence>
<dbReference type="InterPro" id="IPR047785">
    <property type="entry name" value="tRNA_MNMC2"/>
</dbReference>
<keyword evidence="8" id="KW-0560">Oxidoreductase</keyword>
<keyword evidence="3" id="KW-0285">Flavoprotein</keyword>
<dbReference type="GO" id="GO:0004808">
    <property type="term" value="F:tRNA (5-methylaminomethyl-2-thiouridylate)(34)-methyltransferase activity"/>
    <property type="evidence" value="ECO:0007669"/>
    <property type="project" value="InterPro"/>
</dbReference>